<feature type="domain" description="G" evidence="18">
    <location>
        <begin position="18"/>
        <end position="75"/>
    </location>
</feature>
<dbReference type="STRING" id="1093900.A0A507ARU0"/>
<accession>A0A507ARU0</accession>
<evidence type="ECO:0000256" key="14">
    <source>
        <dbReference type="ARBA" id="ARBA00024013"/>
    </source>
</evidence>
<keyword evidence="8" id="KW-0378">Hydrolase</keyword>
<dbReference type="EMBL" id="SKBQ01000089">
    <property type="protein sequence ID" value="TPX07588.1"/>
    <property type="molecule type" value="Genomic_DNA"/>
</dbReference>
<dbReference type="InParanoid" id="A0A507ARU0"/>
<evidence type="ECO:0000256" key="8">
    <source>
        <dbReference type="ARBA" id="ARBA00022801"/>
    </source>
</evidence>
<keyword evidence="7" id="KW-0479">Metal-binding</keyword>
<comment type="cofactor">
    <cofactor evidence="1">
        <name>Mg(2+)</name>
        <dbReference type="ChEBI" id="CHEBI:18420"/>
    </cofactor>
</comment>
<evidence type="ECO:0000256" key="11">
    <source>
        <dbReference type="ARBA" id="ARBA00022927"/>
    </source>
</evidence>
<dbReference type="SUPFAM" id="SSF52540">
    <property type="entry name" value="P-loop containing nucleoside triphosphate hydrolases"/>
    <property type="match status" value="1"/>
</dbReference>
<dbReference type="GO" id="GO:0015031">
    <property type="term" value="P:protein transport"/>
    <property type="evidence" value="ECO:0007669"/>
    <property type="project" value="UniProtKB-KW"/>
</dbReference>
<dbReference type="GeneID" id="41978134"/>
<dbReference type="Gene3D" id="3.40.50.300">
    <property type="entry name" value="P-loop containing nucleotide triphosphate hydrolases"/>
    <property type="match status" value="1"/>
</dbReference>
<dbReference type="InterPro" id="IPR045058">
    <property type="entry name" value="GIMA/IAN/Toc"/>
</dbReference>
<evidence type="ECO:0000313" key="19">
    <source>
        <dbReference type="EMBL" id="TPX07588.1"/>
    </source>
</evidence>
<evidence type="ECO:0000256" key="4">
    <source>
        <dbReference type="ARBA" id="ARBA00022528"/>
    </source>
</evidence>
<dbReference type="GO" id="GO:0016787">
    <property type="term" value="F:hydrolase activity"/>
    <property type="evidence" value="ECO:0007669"/>
    <property type="project" value="UniProtKB-KW"/>
</dbReference>
<dbReference type="RefSeq" id="XP_030989299.1">
    <property type="nucleotide sequence ID" value="XM_031133333.1"/>
</dbReference>
<dbReference type="Proteomes" id="UP000319257">
    <property type="component" value="Unassembled WGS sequence"/>
</dbReference>
<keyword evidence="3" id="KW-0813">Transport</keyword>
<keyword evidence="11" id="KW-0653">Protein transport</keyword>
<sequence>MDPYPVRSASRPVSDSVVFVMGNTGAGKTTFISALTGQDEGIVHALSSGTTKVAISNVEFRGKVIQLIDTPGFNDTWRSDDDILKEIAFMLSKVYVHGYKVAGVLYLHRISDNRVPGSALRSLRMLEKICGLAAAPRIFLVSTMWNQIRGNSGFMEQAEATEAELKAIPEYWQRLCEHGAHVRRFWADTNSAVSILDNIVDQSETLDLTPLRIQTELVTEQKRLYQTGAGEALLAFHDLHGQECTDDKSATPRPKKTAAHGSRSRADVSVSLEALMIERERAYRTILEQTESQHHVLVEDLHQKQSACRQLRADHNATLETMREIETDWAAKQAILDDRQRPQAQPMFNRDQDLQRLREEQRHVKEQYYELETESREKIENTEETVQRLRKREVMRRNILPFLGVLAGGGVIAAGAVTGIVPLLGLGAGFALSSLDRLKLSRKQGRKDAEGKPGNMASMSSTSMEDSRET</sequence>
<feature type="transmembrane region" description="Helical" evidence="17">
    <location>
        <begin position="399"/>
        <end position="432"/>
    </location>
</feature>
<evidence type="ECO:0000256" key="3">
    <source>
        <dbReference type="ARBA" id="ARBA00022448"/>
    </source>
</evidence>
<dbReference type="OrthoDB" id="8954335at2759"/>
<keyword evidence="9" id="KW-1002">Plastid outer membrane</keyword>
<keyword evidence="15" id="KW-0175">Coiled coil</keyword>
<evidence type="ECO:0000256" key="6">
    <source>
        <dbReference type="ARBA" id="ARBA00022692"/>
    </source>
</evidence>
<evidence type="ECO:0000256" key="7">
    <source>
        <dbReference type="ARBA" id="ARBA00022723"/>
    </source>
</evidence>
<keyword evidence="4" id="KW-0150">Chloroplast</keyword>
<evidence type="ECO:0000256" key="13">
    <source>
        <dbReference type="ARBA" id="ARBA00023136"/>
    </source>
</evidence>
<evidence type="ECO:0000256" key="17">
    <source>
        <dbReference type="SAM" id="Phobius"/>
    </source>
</evidence>
<dbReference type="PANTHER" id="PTHR10903:SF135">
    <property type="entry name" value="TRANSLOCASE OF CHLOROPLAST 120, CHLOROPLASTIC-RELATED"/>
    <property type="match status" value="1"/>
</dbReference>
<dbReference type="GO" id="GO:0046872">
    <property type="term" value="F:metal ion binding"/>
    <property type="evidence" value="ECO:0007669"/>
    <property type="project" value="UniProtKB-KW"/>
</dbReference>
<proteinExistence type="predicted"/>
<dbReference type="PANTHER" id="PTHR10903">
    <property type="entry name" value="GTPASE, IMAP FAMILY MEMBER-RELATED"/>
    <property type="match status" value="1"/>
</dbReference>
<dbReference type="InterPro" id="IPR006073">
    <property type="entry name" value="GTP-bd"/>
</dbReference>
<evidence type="ECO:0000256" key="10">
    <source>
        <dbReference type="ARBA" id="ARBA00022842"/>
    </source>
</evidence>
<feature type="region of interest" description="Disordered" evidence="16">
    <location>
        <begin position="442"/>
        <end position="470"/>
    </location>
</feature>
<comment type="subcellular location">
    <subcellularLocation>
        <location evidence="2">Membrane</location>
        <topology evidence="2">Single-pass membrane protein</topology>
    </subcellularLocation>
    <subcellularLocation>
        <location evidence="14">Plastid</location>
        <location evidence="14">Chloroplast outer membrane</location>
    </subcellularLocation>
</comment>
<evidence type="ECO:0000256" key="1">
    <source>
        <dbReference type="ARBA" id="ARBA00001946"/>
    </source>
</evidence>
<keyword evidence="10" id="KW-0460">Magnesium</keyword>
<keyword evidence="12 17" id="KW-1133">Transmembrane helix</keyword>
<evidence type="ECO:0000259" key="18">
    <source>
        <dbReference type="Pfam" id="PF01926"/>
    </source>
</evidence>
<dbReference type="Pfam" id="PF01926">
    <property type="entry name" value="MMR_HSR1"/>
    <property type="match status" value="1"/>
</dbReference>
<keyword evidence="20" id="KW-1185">Reference proteome</keyword>
<comment type="caution">
    <text evidence="19">The sequence shown here is derived from an EMBL/GenBank/DDBJ whole genome shotgun (WGS) entry which is preliminary data.</text>
</comment>
<reference evidence="19 20" key="1">
    <citation type="submission" date="2019-06" db="EMBL/GenBank/DDBJ databases">
        <title>Draft genome sequence of the filamentous fungus Phialemoniopsis curvata isolated from diesel fuel.</title>
        <authorList>
            <person name="Varaljay V.A."/>
            <person name="Lyon W.J."/>
            <person name="Crouch A.L."/>
            <person name="Drake C.E."/>
            <person name="Hollomon J.M."/>
            <person name="Nadeau L.J."/>
            <person name="Nunn H.S."/>
            <person name="Stevenson B.S."/>
            <person name="Bojanowski C.L."/>
            <person name="Crookes-Goodson W.J."/>
        </authorList>
    </citation>
    <scope>NUCLEOTIDE SEQUENCE [LARGE SCALE GENOMIC DNA]</scope>
    <source>
        <strain evidence="19 20">D216</strain>
    </source>
</reference>
<name>A0A507ARU0_9PEZI</name>
<evidence type="ECO:0000256" key="16">
    <source>
        <dbReference type="SAM" id="MobiDB-lite"/>
    </source>
</evidence>
<gene>
    <name evidence="19" type="ORF">E0L32_010687</name>
</gene>
<evidence type="ECO:0000256" key="5">
    <source>
        <dbReference type="ARBA" id="ARBA00022640"/>
    </source>
</evidence>
<dbReference type="GO" id="GO:0005525">
    <property type="term" value="F:GTP binding"/>
    <property type="evidence" value="ECO:0007669"/>
    <property type="project" value="InterPro"/>
</dbReference>
<dbReference type="AlphaFoldDB" id="A0A507ARU0"/>
<feature type="coiled-coil region" evidence="15">
    <location>
        <begin position="354"/>
        <end position="392"/>
    </location>
</feature>
<keyword evidence="6 17" id="KW-0812">Transmembrane</keyword>
<keyword evidence="13 17" id="KW-0472">Membrane</keyword>
<organism evidence="19 20">
    <name type="scientific">Thyridium curvatum</name>
    <dbReference type="NCBI Taxonomy" id="1093900"/>
    <lineage>
        <taxon>Eukaryota</taxon>
        <taxon>Fungi</taxon>
        <taxon>Dikarya</taxon>
        <taxon>Ascomycota</taxon>
        <taxon>Pezizomycotina</taxon>
        <taxon>Sordariomycetes</taxon>
        <taxon>Sordariomycetidae</taxon>
        <taxon>Thyridiales</taxon>
        <taxon>Thyridiaceae</taxon>
        <taxon>Thyridium</taxon>
    </lineage>
</organism>
<evidence type="ECO:0000256" key="9">
    <source>
        <dbReference type="ARBA" id="ARBA00022805"/>
    </source>
</evidence>
<feature type="region of interest" description="Disordered" evidence="16">
    <location>
        <begin position="243"/>
        <end position="264"/>
    </location>
</feature>
<dbReference type="InterPro" id="IPR027417">
    <property type="entry name" value="P-loop_NTPase"/>
</dbReference>
<evidence type="ECO:0000256" key="12">
    <source>
        <dbReference type="ARBA" id="ARBA00022989"/>
    </source>
</evidence>
<evidence type="ECO:0000313" key="20">
    <source>
        <dbReference type="Proteomes" id="UP000319257"/>
    </source>
</evidence>
<protein>
    <recommendedName>
        <fullName evidence="18">G domain-containing protein</fullName>
    </recommendedName>
</protein>
<evidence type="ECO:0000256" key="2">
    <source>
        <dbReference type="ARBA" id="ARBA00004167"/>
    </source>
</evidence>
<dbReference type="GO" id="GO:0016020">
    <property type="term" value="C:membrane"/>
    <property type="evidence" value="ECO:0007669"/>
    <property type="project" value="UniProtKB-SubCell"/>
</dbReference>
<evidence type="ECO:0000256" key="15">
    <source>
        <dbReference type="SAM" id="Coils"/>
    </source>
</evidence>
<keyword evidence="5" id="KW-0934">Plastid</keyword>